<dbReference type="AlphaFoldDB" id="A0A833N3D0"/>
<organism evidence="8 9">
    <name type="scientific">Fluviispira multicolorata</name>
    <dbReference type="NCBI Taxonomy" id="2654512"/>
    <lineage>
        <taxon>Bacteria</taxon>
        <taxon>Pseudomonadati</taxon>
        <taxon>Bdellovibrionota</taxon>
        <taxon>Oligoflexia</taxon>
        <taxon>Silvanigrellales</taxon>
        <taxon>Silvanigrellaceae</taxon>
        <taxon>Fluviispira</taxon>
    </lineage>
</organism>
<dbReference type="GO" id="GO:0005829">
    <property type="term" value="C:cytosol"/>
    <property type="evidence" value="ECO:0007669"/>
    <property type="project" value="TreeGrafter"/>
</dbReference>
<accession>A0A833N3D0</accession>
<dbReference type="PROSITE" id="PS50110">
    <property type="entry name" value="RESPONSE_REGULATORY"/>
    <property type="match status" value="1"/>
</dbReference>
<dbReference type="EMBL" id="WFLN01000004">
    <property type="protein sequence ID" value="KAB8033743.1"/>
    <property type="molecule type" value="Genomic_DNA"/>
</dbReference>
<keyword evidence="2" id="KW-0902">Two-component regulatory system</keyword>
<dbReference type="PANTHER" id="PTHR48111:SF1">
    <property type="entry name" value="TWO-COMPONENT RESPONSE REGULATOR ORR33"/>
    <property type="match status" value="1"/>
</dbReference>
<dbReference type="SUPFAM" id="SSF52172">
    <property type="entry name" value="CheY-like"/>
    <property type="match status" value="1"/>
</dbReference>
<dbReference type="GO" id="GO:0000976">
    <property type="term" value="F:transcription cis-regulatory region binding"/>
    <property type="evidence" value="ECO:0007669"/>
    <property type="project" value="TreeGrafter"/>
</dbReference>
<dbReference type="Gene3D" id="3.40.50.2300">
    <property type="match status" value="1"/>
</dbReference>
<evidence type="ECO:0000256" key="5">
    <source>
        <dbReference type="ARBA" id="ARBA00023163"/>
    </source>
</evidence>
<sequence length="182" mass="20446">MDTTQIEVSGRILVVDDEDGLASAIEDLLSESFDWVETAHNGQEAIDKHKKDPFNVILSDLRMPILGGLDLLKQLREFDLETPFIILTAYGDQDATITALKLGAFDFLNKPFAPHVLVNRVQDALSYSLAIKQAKKDIQNFTETVQMEQYISPRVKLAAQKLLAMQNIRVVFSNSNVKKINK</sequence>
<proteinExistence type="predicted"/>
<keyword evidence="4" id="KW-0238">DNA-binding</keyword>
<dbReference type="PANTHER" id="PTHR48111">
    <property type="entry name" value="REGULATOR OF RPOS"/>
    <property type="match status" value="1"/>
</dbReference>
<keyword evidence="5" id="KW-0804">Transcription</keyword>
<evidence type="ECO:0000313" key="8">
    <source>
        <dbReference type="EMBL" id="KAB8033743.1"/>
    </source>
</evidence>
<name>A0A833N3D0_9BACT</name>
<evidence type="ECO:0000256" key="6">
    <source>
        <dbReference type="PROSITE-ProRule" id="PRU00169"/>
    </source>
</evidence>
<dbReference type="InterPro" id="IPR001789">
    <property type="entry name" value="Sig_transdc_resp-reg_receiver"/>
</dbReference>
<dbReference type="GO" id="GO:0000156">
    <property type="term" value="F:phosphorelay response regulator activity"/>
    <property type="evidence" value="ECO:0007669"/>
    <property type="project" value="TreeGrafter"/>
</dbReference>
<feature type="modified residue" description="4-aspartylphosphate" evidence="6">
    <location>
        <position position="60"/>
    </location>
</feature>
<dbReference type="GO" id="GO:0006355">
    <property type="term" value="P:regulation of DNA-templated transcription"/>
    <property type="evidence" value="ECO:0007669"/>
    <property type="project" value="TreeGrafter"/>
</dbReference>
<dbReference type="RefSeq" id="WP_152211829.1">
    <property type="nucleotide sequence ID" value="NZ_WFLN01000004.1"/>
</dbReference>
<dbReference type="Proteomes" id="UP000442694">
    <property type="component" value="Unassembled WGS sequence"/>
</dbReference>
<keyword evidence="3" id="KW-0805">Transcription regulation</keyword>
<dbReference type="Pfam" id="PF00072">
    <property type="entry name" value="Response_reg"/>
    <property type="match status" value="1"/>
</dbReference>
<evidence type="ECO:0000256" key="1">
    <source>
        <dbReference type="ARBA" id="ARBA00022553"/>
    </source>
</evidence>
<keyword evidence="9" id="KW-1185">Reference proteome</keyword>
<gene>
    <name evidence="8" type="ORF">GCL57_03285</name>
</gene>
<evidence type="ECO:0000259" key="7">
    <source>
        <dbReference type="PROSITE" id="PS50110"/>
    </source>
</evidence>
<evidence type="ECO:0000256" key="3">
    <source>
        <dbReference type="ARBA" id="ARBA00023015"/>
    </source>
</evidence>
<dbReference type="GO" id="GO:0032993">
    <property type="term" value="C:protein-DNA complex"/>
    <property type="evidence" value="ECO:0007669"/>
    <property type="project" value="TreeGrafter"/>
</dbReference>
<feature type="domain" description="Response regulatory" evidence="7">
    <location>
        <begin position="11"/>
        <end position="125"/>
    </location>
</feature>
<keyword evidence="1 6" id="KW-0597">Phosphoprotein</keyword>
<evidence type="ECO:0000256" key="2">
    <source>
        <dbReference type="ARBA" id="ARBA00023012"/>
    </source>
</evidence>
<dbReference type="InterPro" id="IPR011006">
    <property type="entry name" value="CheY-like_superfamily"/>
</dbReference>
<evidence type="ECO:0000256" key="4">
    <source>
        <dbReference type="ARBA" id="ARBA00023125"/>
    </source>
</evidence>
<protein>
    <submittedName>
        <fullName evidence="8">Response regulator</fullName>
    </submittedName>
</protein>
<comment type="caution">
    <text evidence="8">The sequence shown here is derived from an EMBL/GenBank/DDBJ whole genome shotgun (WGS) entry which is preliminary data.</text>
</comment>
<dbReference type="SMART" id="SM00448">
    <property type="entry name" value="REC"/>
    <property type="match status" value="1"/>
</dbReference>
<dbReference type="InterPro" id="IPR039420">
    <property type="entry name" value="WalR-like"/>
</dbReference>
<evidence type="ECO:0000313" key="9">
    <source>
        <dbReference type="Proteomes" id="UP000442694"/>
    </source>
</evidence>
<reference evidence="8 9" key="1">
    <citation type="submission" date="2019-10" db="EMBL/GenBank/DDBJ databases">
        <title>New genus of Silvanigrellaceae.</title>
        <authorList>
            <person name="Pitt A."/>
            <person name="Hahn M.W."/>
        </authorList>
    </citation>
    <scope>NUCLEOTIDE SEQUENCE [LARGE SCALE GENOMIC DNA]</scope>
    <source>
        <strain evidence="8 9">33A1-SZDP</strain>
    </source>
</reference>